<gene>
    <name evidence="4" type="ORF">PEX2_040490</name>
</gene>
<keyword evidence="2 3" id="KW-0040">ANK repeat</keyword>
<reference evidence="4 5" key="1">
    <citation type="journal article" date="2015" name="Mol. Plant Microbe Interact.">
        <title>Genome, transcriptome, and functional analyses of Penicillium expansum provide new insights into secondary metabolism and pathogenicity.</title>
        <authorList>
            <person name="Ballester A.R."/>
            <person name="Marcet-Houben M."/>
            <person name="Levin E."/>
            <person name="Sela N."/>
            <person name="Selma-Lazaro C."/>
            <person name="Carmona L."/>
            <person name="Wisniewski M."/>
            <person name="Droby S."/>
            <person name="Gonzalez-Candelas L."/>
            <person name="Gabaldon T."/>
        </authorList>
    </citation>
    <scope>NUCLEOTIDE SEQUENCE [LARGE SCALE GENOMIC DNA]</scope>
    <source>
        <strain evidence="4 5">MD-8</strain>
    </source>
</reference>
<sequence length="600" mass="65897">MNAYSIFREADPDGDSRPAFHNEDGVPLYEAPYQGLLNHILSNNDLASLFLYSDSPTTKVFWGAYEPPNNHPFILASSGGRVEVLKALVGIYLADSTLKEPIDSYLERIECSPMNDACAAANRDLMLWLLNHDPPLGSLHDRVCGDTPLFSAAQALGDQHDYNGTITARYEKQDQITRTEDFICFLLDLGCSVPNSDHYGPTYRETASFDLNQSRGEVVSTVLGAVIPHASYQMVSRLIAEGADVHAHQMWNTGSESIGWEEKATSLHIAALHWNLDGIQALADNLGDVGIAEMASTPDGSGRLPLHWALVGAKDRRVELFGRDDQEEITAHITRTVEVLLKVNPDTLVLRDQGGLTAFDYAVTSETGLASILPVVKLLLRSSSVPPSVTGSRNHKGAHWTLLGAMIDHYARRLGSPSAQLLELLVLLLENGADARACNGRSQNLLHTMAMFRDTDCADIAIIDKLLEFVDVNHVDGNGNTPLHLMVRRLNRINTVRHIISQGANVNLVDKKGNSPLHETMHGTLVQRVFEDGDVEPIDPAELKSIRVEMIQVLVDAGASMDLPNESGQTPLQVLDEMTAIETRRLQNRRGRGRGGRRPN</sequence>
<dbReference type="SMART" id="SM00248">
    <property type="entry name" value="ANK"/>
    <property type="match status" value="8"/>
</dbReference>
<dbReference type="EMBL" id="JQFZ01000134">
    <property type="protein sequence ID" value="KGO57898.1"/>
    <property type="molecule type" value="Genomic_DNA"/>
</dbReference>
<evidence type="ECO:0000256" key="2">
    <source>
        <dbReference type="ARBA" id="ARBA00023043"/>
    </source>
</evidence>
<comment type="caution">
    <text evidence="4">The sequence shown here is derived from an EMBL/GenBank/DDBJ whole genome shotgun (WGS) entry which is preliminary data.</text>
</comment>
<dbReference type="PANTHER" id="PTHR24198:SF165">
    <property type="entry name" value="ANKYRIN REPEAT-CONTAINING PROTEIN-RELATED"/>
    <property type="match status" value="1"/>
</dbReference>
<dbReference type="SUPFAM" id="SSF48403">
    <property type="entry name" value="Ankyrin repeat"/>
    <property type="match status" value="1"/>
</dbReference>
<feature type="repeat" description="ANK" evidence="3">
    <location>
        <begin position="478"/>
        <end position="511"/>
    </location>
</feature>
<dbReference type="VEuPathDB" id="FungiDB:PEXP_019340"/>
<dbReference type="STRING" id="27334.A0A0A2JM72"/>
<dbReference type="Pfam" id="PF12796">
    <property type="entry name" value="Ank_2"/>
    <property type="match status" value="1"/>
</dbReference>
<dbReference type="InterPro" id="IPR002110">
    <property type="entry name" value="Ankyrin_rpt"/>
</dbReference>
<dbReference type="Gene3D" id="1.25.40.20">
    <property type="entry name" value="Ankyrin repeat-containing domain"/>
    <property type="match status" value="2"/>
</dbReference>
<dbReference type="Proteomes" id="UP000030143">
    <property type="component" value="Unassembled WGS sequence"/>
</dbReference>
<dbReference type="HOGENOM" id="CLU_023339_0_0_1"/>
<dbReference type="PROSITE" id="PS50297">
    <property type="entry name" value="ANK_REP_REGION"/>
    <property type="match status" value="1"/>
</dbReference>
<accession>A0A0A2JM72</accession>
<dbReference type="RefSeq" id="XP_016599495.1">
    <property type="nucleotide sequence ID" value="XM_016741324.1"/>
</dbReference>
<dbReference type="InterPro" id="IPR036770">
    <property type="entry name" value="Ankyrin_rpt-contain_sf"/>
</dbReference>
<evidence type="ECO:0000313" key="4">
    <source>
        <dbReference type="EMBL" id="KGO57898.1"/>
    </source>
</evidence>
<name>A0A0A2JM72_PENEN</name>
<keyword evidence="1" id="KW-0677">Repeat</keyword>
<dbReference type="OrthoDB" id="823504at2759"/>
<evidence type="ECO:0000256" key="1">
    <source>
        <dbReference type="ARBA" id="ARBA00022737"/>
    </source>
</evidence>
<evidence type="ECO:0000256" key="3">
    <source>
        <dbReference type="PROSITE-ProRule" id="PRU00023"/>
    </source>
</evidence>
<evidence type="ECO:0000313" key="5">
    <source>
        <dbReference type="Proteomes" id="UP000030143"/>
    </source>
</evidence>
<protein>
    <submittedName>
        <fullName evidence="4">Uncharacterized protein</fullName>
    </submittedName>
</protein>
<dbReference type="GeneID" id="27676743"/>
<dbReference type="PROSITE" id="PS50088">
    <property type="entry name" value="ANK_REPEAT"/>
    <property type="match status" value="1"/>
</dbReference>
<dbReference type="PANTHER" id="PTHR24198">
    <property type="entry name" value="ANKYRIN REPEAT AND PROTEIN KINASE DOMAIN-CONTAINING PROTEIN"/>
    <property type="match status" value="1"/>
</dbReference>
<organism evidence="4 5">
    <name type="scientific">Penicillium expansum</name>
    <name type="common">Blue mold rot fungus</name>
    <dbReference type="NCBI Taxonomy" id="27334"/>
    <lineage>
        <taxon>Eukaryota</taxon>
        <taxon>Fungi</taxon>
        <taxon>Dikarya</taxon>
        <taxon>Ascomycota</taxon>
        <taxon>Pezizomycotina</taxon>
        <taxon>Eurotiomycetes</taxon>
        <taxon>Eurotiomycetidae</taxon>
        <taxon>Eurotiales</taxon>
        <taxon>Aspergillaceae</taxon>
        <taxon>Penicillium</taxon>
    </lineage>
</organism>
<keyword evidence="5" id="KW-1185">Reference proteome</keyword>
<proteinExistence type="predicted"/>
<dbReference type="PhylomeDB" id="A0A0A2JM72"/>
<dbReference type="AlphaFoldDB" id="A0A0A2JM72"/>